<dbReference type="Proteomes" id="UP000018412">
    <property type="component" value="Unassembled WGS sequence"/>
</dbReference>
<dbReference type="PANTHER" id="PTHR11360">
    <property type="entry name" value="MONOCARBOXYLATE TRANSPORTER"/>
    <property type="match status" value="1"/>
</dbReference>
<feature type="transmembrane region" description="Helical" evidence="6">
    <location>
        <begin position="12"/>
        <end position="36"/>
    </location>
</feature>
<evidence type="ECO:0000256" key="5">
    <source>
        <dbReference type="ARBA" id="ARBA00023136"/>
    </source>
</evidence>
<evidence type="ECO:0000256" key="1">
    <source>
        <dbReference type="ARBA" id="ARBA00004651"/>
    </source>
</evidence>
<organism evidence="8 9">
    <name type="scientific">Limosilactobacillus fermentum NB-22</name>
    <dbReference type="NCBI Taxonomy" id="1408443"/>
    <lineage>
        <taxon>Bacteria</taxon>
        <taxon>Bacillati</taxon>
        <taxon>Bacillota</taxon>
        <taxon>Bacilli</taxon>
        <taxon>Lactobacillales</taxon>
        <taxon>Lactobacillaceae</taxon>
        <taxon>Limosilactobacillus</taxon>
    </lineage>
</organism>
<comment type="subcellular location">
    <subcellularLocation>
        <location evidence="1">Cell membrane</location>
        <topology evidence="1">Multi-pass membrane protein</topology>
    </subcellularLocation>
</comment>
<feature type="transmembrane region" description="Helical" evidence="6">
    <location>
        <begin position="424"/>
        <end position="445"/>
    </location>
</feature>
<dbReference type="GO" id="GO:0005886">
    <property type="term" value="C:plasma membrane"/>
    <property type="evidence" value="ECO:0007669"/>
    <property type="project" value="UniProtKB-SubCell"/>
</dbReference>
<keyword evidence="3 6" id="KW-0812">Transmembrane</keyword>
<keyword evidence="5 6" id="KW-0472">Membrane</keyword>
<feature type="transmembrane region" description="Helical" evidence="6">
    <location>
        <begin position="246"/>
        <end position="271"/>
    </location>
</feature>
<sequence>MYLMDTTKQNTNRWMVVLGTVFIQLSAGSFYAWAIFNNGFMLKTGGVVKMVNGAKKIVGGLPAASVSFTFTLGMLCLSLATLAGIPLAKKYGIKIVNTIAAIIYGLSILGLTMIGKGSSIWTLWLFGGVLLGAMNGVLYLTSLTNAIKWFPEKKGLISGICVACYGLGSFVFKYIDMWVAGGNGVINASNIGRVLLWWGILALVLAVVGSLLLKDAPEVVTAPSAAETKSENVNFSTSEMLHTPQAYMIFFCLMTACMFMGLLGAAVTNMAAAWTQSPKDVSIWAGSSAAAFFVAVVAIANTIGRFVMGWLSDITGRKPVFFITFIIQLLTLLALLMTKPGDMSMGMIYTVVMAMAFCFGGNITVFPTFVSDYFGLRDTSRNYSVIYQGFGIGAILVGFLMASGNPLNPGKVTLANGAVLTQNFPLLNKVLLVMVIISLVIFAVIKKPVKKA</sequence>
<feature type="transmembrane region" description="Helical" evidence="6">
    <location>
        <begin position="283"/>
        <end position="307"/>
    </location>
</feature>
<evidence type="ECO:0000256" key="4">
    <source>
        <dbReference type="ARBA" id="ARBA00022989"/>
    </source>
</evidence>
<feature type="transmembrane region" description="Helical" evidence="6">
    <location>
        <begin position="95"/>
        <end position="115"/>
    </location>
</feature>
<dbReference type="EMBL" id="AYHA01000122">
    <property type="protein sequence ID" value="ESS01054.1"/>
    <property type="molecule type" value="Genomic_DNA"/>
</dbReference>
<reference evidence="9" key="1">
    <citation type="submission" date="2013-10" db="EMBL/GenBank/DDBJ databases">
        <title>Draft genome sequence of Lactobacillus fermentum NB-22.</title>
        <authorList>
            <person name="Chaplin A.V."/>
            <person name="Shkoporov A.N."/>
            <person name="Khokhlova E.V."/>
            <person name="Efimov B.A."/>
            <person name="Kafarskaia L.I."/>
        </authorList>
    </citation>
    <scope>NUCLEOTIDE SEQUENCE [LARGE SCALE GENOMIC DNA]</scope>
    <source>
        <strain evidence="9">NB-22</strain>
    </source>
</reference>
<evidence type="ECO:0000313" key="9">
    <source>
        <dbReference type="Proteomes" id="UP000018412"/>
    </source>
</evidence>
<dbReference type="InterPro" id="IPR011701">
    <property type="entry name" value="MFS"/>
</dbReference>
<comment type="caution">
    <text evidence="8">The sequence shown here is derived from an EMBL/GenBank/DDBJ whole genome shotgun (WGS) entry which is preliminary data.</text>
</comment>
<feature type="domain" description="Major facilitator superfamily (MFS) profile" evidence="7">
    <location>
        <begin position="1"/>
        <end position="446"/>
    </location>
</feature>
<feature type="transmembrane region" description="Helical" evidence="6">
    <location>
        <begin position="319"/>
        <end position="336"/>
    </location>
</feature>
<dbReference type="InterPro" id="IPR036259">
    <property type="entry name" value="MFS_trans_sf"/>
</dbReference>
<dbReference type="InterPro" id="IPR020846">
    <property type="entry name" value="MFS_dom"/>
</dbReference>
<feature type="transmembrane region" description="Helical" evidence="6">
    <location>
        <begin position="56"/>
        <end position="83"/>
    </location>
</feature>
<dbReference type="SUPFAM" id="SSF103473">
    <property type="entry name" value="MFS general substrate transporter"/>
    <property type="match status" value="1"/>
</dbReference>
<protein>
    <submittedName>
        <fullName evidence="8">Oxalate:formate antiporter</fullName>
    </submittedName>
</protein>
<feature type="transmembrane region" description="Helical" evidence="6">
    <location>
        <begin position="121"/>
        <end position="143"/>
    </location>
</feature>
<dbReference type="Pfam" id="PF07690">
    <property type="entry name" value="MFS_1"/>
    <property type="match status" value="1"/>
</dbReference>
<gene>
    <name evidence="8" type="ORF">NB22_06735</name>
</gene>
<dbReference type="PANTHER" id="PTHR11360:SF317">
    <property type="entry name" value="MAJOR FACILITATOR SUPERFAMILY (MFS) PROFILE DOMAIN-CONTAINING PROTEIN-RELATED"/>
    <property type="match status" value="1"/>
</dbReference>
<dbReference type="Gene3D" id="1.20.1250.20">
    <property type="entry name" value="MFS general substrate transporter like domains"/>
    <property type="match status" value="2"/>
</dbReference>
<dbReference type="AlphaFoldDB" id="A0A829LSN5"/>
<evidence type="ECO:0000256" key="3">
    <source>
        <dbReference type="ARBA" id="ARBA00022692"/>
    </source>
</evidence>
<dbReference type="GO" id="GO:0022857">
    <property type="term" value="F:transmembrane transporter activity"/>
    <property type="evidence" value="ECO:0007669"/>
    <property type="project" value="InterPro"/>
</dbReference>
<feature type="transmembrane region" description="Helical" evidence="6">
    <location>
        <begin position="155"/>
        <end position="175"/>
    </location>
</feature>
<feature type="transmembrane region" description="Helical" evidence="6">
    <location>
        <begin position="195"/>
        <end position="213"/>
    </location>
</feature>
<feature type="transmembrane region" description="Helical" evidence="6">
    <location>
        <begin position="382"/>
        <end position="404"/>
    </location>
</feature>
<evidence type="ECO:0000259" key="7">
    <source>
        <dbReference type="PROSITE" id="PS50850"/>
    </source>
</evidence>
<evidence type="ECO:0000256" key="6">
    <source>
        <dbReference type="SAM" id="Phobius"/>
    </source>
</evidence>
<keyword evidence="4 6" id="KW-1133">Transmembrane helix</keyword>
<dbReference type="InterPro" id="IPR050327">
    <property type="entry name" value="Proton-linked_MCT"/>
</dbReference>
<accession>A0A829LSN5</accession>
<dbReference type="PROSITE" id="PS50850">
    <property type="entry name" value="MFS"/>
    <property type="match status" value="1"/>
</dbReference>
<name>A0A829LSN5_LIMFE</name>
<reference evidence="8 9" key="2">
    <citation type="journal article" date="2015" name="Genome Announc.">
        <title>Draft Genome Sequence of Lactobacillus fermentum NB-22.</title>
        <authorList>
            <person name="Chaplin A.V."/>
            <person name="Shkoporov A.N."/>
            <person name="Efimov B.A."/>
            <person name="Pikina A.P."/>
            <person name="Borisova O.Y."/>
            <person name="Gladko I.A."/>
            <person name="Postnikova E.A."/>
            <person name="Lordkipanidze A.E."/>
            <person name="Kafarskaia L.I."/>
        </authorList>
    </citation>
    <scope>NUCLEOTIDE SEQUENCE [LARGE SCALE GENOMIC DNA]</scope>
    <source>
        <strain evidence="8 9">NB-22</strain>
    </source>
</reference>
<feature type="transmembrane region" description="Helical" evidence="6">
    <location>
        <begin position="348"/>
        <end position="370"/>
    </location>
</feature>
<keyword evidence="2" id="KW-0813">Transport</keyword>
<evidence type="ECO:0000313" key="8">
    <source>
        <dbReference type="EMBL" id="ESS01054.1"/>
    </source>
</evidence>
<evidence type="ECO:0000256" key="2">
    <source>
        <dbReference type="ARBA" id="ARBA00022448"/>
    </source>
</evidence>
<proteinExistence type="predicted"/>